<name>A0ABW4KNC4_9BACI</name>
<dbReference type="InterPro" id="IPR012851">
    <property type="entry name" value="Spore_coat_CotF-like"/>
</dbReference>
<keyword evidence="4" id="KW-0167">Capsid protein</keyword>
<comment type="similarity">
    <text evidence="3">Belongs to the CotF family.</text>
</comment>
<evidence type="ECO:0000256" key="3">
    <source>
        <dbReference type="ARBA" id="ARBA00024344"/>
    </source>
</evidence>
<keyword evidence="5" id="KW-1185">Reference proteome</keyword>
<comment type="caution">
    <text evidence="4">The sequence shown here is derived from an EMBL/GenBank/DDBJ whole genome shotgun (WGS) entry which is preliminary data.</text>
</comment>
<dbReference type="Pfam" id="PF07875">
    <property type="entry name" value="Coat_F"/>
    <property type="match status" value="1"/>
</dbReference>
<dbReference type="RefSeq" id="WP_380774522.1">
    <property type="nucleotide sequence ID" value="NZ_JBHUEO010000041.1"/>
</dbReference>
<evidence type="ECO:0000313" key="4">
    <source>
        <dbReference type="EMBL" id="MFD1707725.1"/>
    </source>
</evidence>
<reference evidence="5" key="1">
    <citation type="journal article" date="2019" name="Int. J. Syst. Evol. Microbiol.">
        <title>The Global Catalogue of Microorganisms (GCM) 10K type strain sequencing project: providing services to taxonomists for standard genome sequencing and annotation.</title>
        <authorList>
            <consortium name="The Broad Institute Genomics Platform"/>
            <consortium name="The Broad Institute Genome Sequencing Center for Infectious Disease"/>
            <person name="Wu L."/>
            <person name="Ma J."/>
        </authorList>
    </citation>
    <scope>NUCLEOTIDE SEQUENCE [LARGE SCALE GENOMIC DNA]</scope>
    <source>
        <strain evidence="5">CGMCC 1.12295</strain>
    </source>
</reference>
<dbReference type="PANTHER" id="PTHR39183">
    <property type="entry name" value="SPORE COAT PROTEIN F-LIKE PROTEIN YHCQ"/>
    <property type="match status" value="1"/>
</dbReference>
<gene>
    <name evidence="4" type="ORF">ACFSCZ_13440</name>
</gene>
<evidence type="ECO:0000256" key="1">
    <source>
        <dbReference type="ARBA" id="ARBA00022969"/>
    </source>
</evidence>
<comment type="subcellular location">
    <subcellularLocation>
        <location evidence="2">Spore coat</location>
    </subcellularLocation>
</comment>
<dbReference type="Gene3D" id="1.20.1260.10">
    <property type="match status" value="1"/>
</dbReference>
<dbReference type="InterPro" id="IPR012347">
    <property type="entry name" value="Ferritin-like"/>
</dbReference>
<dbReference type="Proteomes" id="UP001597301">
    <property type="component" value="Unassembled WGS sequence"/>
</dbReference>
<dbReference type="PANTHER" id="PTHR39183:SF1">
    <property type="entry name" value="SPORE COAT PROTEIN F-LIKE PROTEIN YHCQ"/>
    <property type="match status" value="1"/>
</dbReference>
<evidence type="ECO:0000256" key="2">
    <source>
        <dbReference type="ARBA" id="ARBA00024325"/>
    </source>
</evidence>
<keyword evidence="4" id="KW-0946">Virion</keyword>
<organism evidence="4 5">
    <name type="scientific">Siminovitchia sediminis</name>
    <dbReference type="NCBI Taxonomy" id="1274353"/>
    <lineage>
        <taxon>Bacteria</taxon>
        <taxon>Bacillati</taxon>
        <taxon>Bacillota</taxon>
        <taxon>Bacilli</taxon>
        <taxon>Bacillales</taxon>
        <taxon>Bacillaceae</taxon>
        <taxon>Siminovitchia</taxon>
    </lineage>
</organism>
<proteinExistence type="inferred from homology"/>
<keyword evidence="1" id="KW-0749">Sporulation</keyword>
<protein>
    <submittedName>
        <fullName evidence="4">Spore coat protein</fullName>
    </submittedName>
</protein>
<accession>A0ABW4KNC4</accession>
<dbReference type="EMBL" id="JBHUEO010000041">
    <property type="protein sequence ID" value="MFD1707725.1"/>
    <property type="molecule type" value="Genomic_DNA"/>
</dbReference>
<evidence type="ECO:0000313" key="5">
    <source>
        <dbReference type="Proteomes" id="UP001597301"/>
    </source>
</evidence>
<sequence length="165" mass="18821">MSIEERNRLAWHETLEVHELVAFQSIGLMKLKMSLKKITDPHLKSIYRAVISDLELNLRELIQFYPSAPVGAHREPNPADLTGFYAGDLLGLSKALVRNLAIGITETATPVLRETLTTHLLRAIKGHEMTYNYMYQKGLYPSYDLPELLKNDLNNAKRALEMRSE</sequence>